<feature type="chain" id="PRO_5045940067" evidence="7">
    <location>
        <begin position="26"/>
        <end position="585"/>
    </location>
</feature>
<gene>
    <name evidence="9" type="ORF">GCM10008906_18950</name>
</gene>
<feature type="transmembrane region" description="Helical" evidence="6">
    <location>
        <begin position="398"/>
        <end position="416"/>
    </location>
</feature>
<evidence type="ECO:0000256" key="5">
    <source>
        <dbReference type="ARBA" id="ARBA00023136"/>
    </source>
</evidence>
<dbReference type="Pfam" id="PF03553">
    <property type="entry name" value="Na_H_antiporter"/>
    <property type="match status" value="2"/>
</dbReference>
<dbReference type="PANTHER" id="PTHR43478:SF1">
    <property type="entry name" value="NA+_H+ ANTIPORTER NHAC-LIKE C-TERMINAL DOMAIN-CONTAINING PROTEIN"/>
    <property type="match status" value="1"/>
</dbReference>
<feature type="transmembrane region" description="Helical" evidence="6">
    <location>
        <begin position="108"/>
        <end position="128"/>
    </location>
</feature>
<evidence type="ECO:0000259" key="8">
    <source>
        <dbReference type="Pfam" id="PF03553"/>
    </source>
</evidence>
<feature type="transmembrane region" description="Helical" evidence="6">
    <location>
        <begin position="360"/>
        <end position="378"/>
    </location>
</feature>
<keyword evidence="3 6" id="KW-0812">Transmembrane</keyword>
<evidence type="ECO:0000256" key="7">
    <source>
        <dbReference type="SAM" id="SignalP"/>
    </source>
</evidence>
<reference evidence="9 10" key="1">
    <citation type="journal article" date="2019" name="Int. J. Syst. Evol. Microbiol.">
        <title>The Global Catalogue of Microorganisms (GCM) 10K type strain sequencing project: providing services to taxonomists for standard genome sequencing and annotation.</title>
        <authorList>
            <consortium name="The Broad Institute Genomics Platform"/>
            <consortium name="The Broad Institute Genome Sequencing Center for Infectious Disease"/>
            <person name="Wu L."/>
            <person name="Ma J."/>
        </authorList>
    </citation>
    <scope>NUCLEOTIDE SEQUENCE [LARGE SCALE GENOMIC DNA]</scope>
    <source>
        <strain evidence="9 10">JCM 1407</strain>
    </source>
</reference>
<evidence type="ECO:0000313" key="10">
    <source>
        <dbReference type="Proteomes" id="UP001501510"/>
    </source>
</evidence>
<feature type="domain" description="Na+/H+ antiporter NhaC-like C-terminal" evidence="8">
    <location>
        <begin position="11"/>
        <end position="199"/>
    </location>
</feature>
<feature type="transmembrane region" description="Helical" evidence="6">
    <location>
        <begin position="189"/>
        <end position="210"/>
    </location>
</feature>
<name>A0ABN1JH89_9CLOT</name>
<keyword evidence="4 6" id="KW-1133">Transmembrane helix</keyword>
<feature type="transmembrane region" description="Helical" evidence="6">
    <location>
        <begin position="546"/>
        <end position="566"/>
    </location>
</feature>
<comment type="subcellular location">
    <subcellularLocation>
        <location evidence="1">Cell membrane</location>
        <topology evidence="1">Multi-pass membrane protein</topology>
    </subcellularLocation>
</comment>
<protein>
    <submittedName>
        <fullName evidence="9">Na+/H+ antiporter NhaC family protein</fullName>
    </submittedName>
</protein>
<feature type="transmembrane region" description="Helical" evidence="6">
    <location>
        <begin position="65"/>
        <end position="88"/>
    </location>
</feature>
<dbReference type="EMBL" id="BAAACG010000008">
    <property type="protein sequence ID" value="GAA0739770.1"/>
    <property type="molecule type" value="Genomic_DNA"/>
</dbReference>
<dbReference type="PANTHER" id="PTHR43478">
    <property type="entry name" value="NA+/H+ ANTIPORTER-RELATED"/>
    <property type="match status" value="1"/>
</dbReference>
<feature type="transmembrane region" description="Helical" evidence="6">
    <location>
        <begin position="41"/>
        <end position="58"/>
    </location>
</feature>
<evidence type="ECO:0000256" key="1">
    <source>
        <dbReference type="ARBA" id="ARBA00004651"/>
    </source>
</evidence>
<feature type="transmembrane region" description="Helical" evidence="6">
    <location>
        <begin position="478"/>
        <end position="499"/>
    </location>
</feature>
<accession>A0ABN1JH89</accession>
<feature type="transmembrane region" description="Helical" evidence="6">
    <location>
        <begin position="520"/>
        <end position="540"/>
    </location>
</feature>
<keyword evidence="7" id="KW-0732">Signal</keyword>
<evidence type="ECO:0000313" key="9">
    <source>
        <dbReference type="EMBL" id="GAA0739770.1"/>
    </source>
</evidence>
<proteinExistence type="predicted"/>
<feature type="signal peptide" evidence="7">
    <location>
        <begin position="1"/>
        <end position="25"/>
    </location>
</feature>
<evidence type="ECO:0000256" key="6">
    <source>
        <dbReference type="SAM" id="Phobius"/>
    </source>
</evidence>
<sequence>MKRRRTYILILSLMLVLIASTTALAADLDPKVVQANANRLGVWTILPPVIAIVLAFITKNVVISLTIGVISGSFLIQIGGTNIFMAIFNSFLDLVSRILGSLADPWNAGIILQCMVIGGLIALVSKMGGAKAVAESLAKKAKTPRSTQIITWLLGLFVFFDDYANSLIVGPIMRPVADKMKISREKLSFIVDATAAPIAGIALVSTWVGYEISLIKDAYTSIGESTNAYGLFLSTIPYRFYNILILVFIVAIAYFGKDFGPMLKAERRARLTGKLMDDTAKPMASTESTELEPKEGMKLSVWNAIIPIGILIIAAFAGFYYNGYNAIMGGEDKALIALLQSSPYSLASIRETFGASDASVVLFQAALLASIVAMIMGVSKGAFKVNEAIDTWVTGMKSLVITGVILLLAWSLSGVIKELGTAKFLVSILSNSIPQFLLPSIIFIFGAVISFATGTSYGTMGILMPLTIPLAHAISPEYSYVVMNASAVLTGAIFGDHCSPISDTTIMSSMGSACDHLHHVSTQMVYALTVAGCAILFGYIPVGLGLPIYIVLPVSIVLLICVVNFVGKRNDVEENQTESKIEAAS</sequence>
<organism evidence="9 10">
    <name type="scientific">Clostridium oceanicum</name>
    <dbReference type="NCBI Taxonomy" id="1543"/>
    <lineage>
        <taxon>Bacteria</taxon>
        <taxon>Bacillati</taxon>
        <taxon>Bacillota</taxon>
        <taxon>Clostridia</taxon>
        <taxon>Eubacteriales</taxon>
        <taxon>Clostridiaceae</taxon>
        <taxon>Clostridium</taxon>
    </lineage>
</organism>
<feature type="transmembrane region" description="Helical" evidence="6">
    <location>
        <begin position="149"/>
        <end position="169"/>
    </location>
</feature>
<dbReference type="InterPro" id="IPR018461">
    <property type="entry name" value="Na/H_Antiport_NhaC-like_C"/>
</dbReference>
<feature type="transmembrane region" description="Helical" evidence="6">
    <location>
        <begin position="231"/>
        <end position="255"/>
    </location>
</feature>
<evidence type="ECO:0000256" key="4">
    <source>
        <dbReference type="ARBA" id="ARBA00022989"/>
    </source>
</evidence>
<keyword evidence="2" id="KW-1003">Cell membrane</keyword>
<feature type="domain" description="Na+/H+ antiporter NhaC-like C-terminal" evidence="8">
    <location>
        <begin position="200"/>
        <end position="539"/>
    </location>
</feature>
<dbReference type="Proteomes" id="UP001501510">
    <property type="component" value="Unassembled WGS sequence"/>
</dbReference>
<feature type="transmembrane region" description="Helical" evidence="6">
    <location>
        <begin position="301"/>
        <end position="321"/>
    </location>
</feature>
<dbReference type="RefSeq" id="WP_343761067.1">
    <property type="nucleotide sequence ID" value="NZ_BAAACG010000008.1"/>
</dbReference>
<feature type="transmembrane region" description="Helical" evidence="6">
    <location>
        <begin position="436"/>
        <end position="458"/>
    </location>
</feature>
<comment type="caution">
    <text evidence="9">The sequence shown here is derived from an EMBL/GenBank/DDBJ whole genome shotgun (WGS) entry which is preliminary data.</text>
</comment>
<evidence type="ECO:0000256" key="3">
    <source>
        <dbReference type="ARBA" id="ARBA00022692"/>
    </source>
</evidence>
<keyword evidence="5 6" id="KW-0472">Membrane</keyword>
<keyword evidence="10" id="KW-1185">Reference proteome</keyword>
<evidence type="ECO:0000256" key="2">
    <source>
        <dbReference type="ARBA" id="ARBA00022475"/>
    </source>
</evidence>